<dbReference type="AlphaFoldDB" id="A0A914YEB7"/>
<dbReference type="Pfam" id="PF13499">
    <property type="entry name" value="EF-hand_7"/>
    <property type="match status" value="1"/>
</dbReference>
<name>A0A914YEB7_9BILA</name>
<dbReference type="WBParaSite" id="PSU_v2.g17097.t1">
    <property type="protein sequence ID" value="PSU_v2.g17097.t1"/>
    <property type="gene ID" value="PSU_v2.g17097"/>
</dbReference>
<dbReference type="GO" id="GO:0005509">
    <property type="term" value="F:calcium ion binding"/>
    <property type="evidence" value="ECO:0007669"/>
    <property type="project" value="InterPro"/>
</dbReference>
<dbReference type="SUPFAM" id="SSF47473">
    <property type="entry name" value="EF-hand"/>
    <property type="match status" value="1"/>
</dbReference>
<proteinExistence type="predicted"/>
<feature type="domain" description="EF-hand" evidence="1">
    <location>
        <begin position="12"/>
        <end position="47"/>
    </location>
</feature>
<keyword evidence="2" id="KW-1185">Reference proteome</keyword>
<dbReference type="PROSITE" id="PS50222">
    <property type="entry name" value="EF_HAND_2"/>
    <property type="match status" value="1"/>
</dbReference>
<protein>
    <submittedName>
        <fullName evidence="3">EF-hand domain-containing protein</fullName>
    </submittedName>
</protein>
<sequence>MPNVADPQVFQSLAVVMEKELAISDKNKNGAIDFEEALKFAAKKGGNKVQLKKDRKWFNSIDKNHDGVIKPNEFDKTLKN</sequence>
<evidence type="ECO:0000259" key="1">
    <source>
        <dbReference type="PROSITE" id="PS50222"/>
    </source>
</evidence>
<dbReference type="InterPro" id="IPR011992">
    <property type="entry name" value="EF-hand-dom_pair"/>
</dbReference>
<dbReference type="InterPro" id="IPR002048">
    <property type="entry name" value="EF_hand_dom"/>
</dbReference>
<evidence type="ECO:0000313" key="3">
    <source>
        <dbReference type="WBParaSite" id="PSU_v2.g17097.t1"/>
    </source>
</evidence>
<dbReference type="Proteomes" id="UP000887577">
    <property type="component" value="Unplaced"/>
</dbReference>
<reference evidence="3" key="1">
    <citation type="submission" date="2022-11" db="UniProtKB">
        <authorList>
            <consortium name="WormBaseParasite"/>
        </authorList>
    </citation>
    <scope>IDENTIFICATION</scope>
</reference>
<accession>A0A914YEB7</accession>
<evidence type="ECO:0000313" key="2">
    <source>
        <dbReference type="Proteomes" id="UP000887577"/>
    </source>
</evidence>
<dbReference type="Gene3D" id="1.10.238.10">
    <property type="entry name" value="EF-hand"/>
    <property type="match status" value="1"/>
</dbReference>
<organism evidence="2 3">
    <name type="scientific">Panagrolaimus superbus</name>
    <dbReference type="NCBI Taxonomy" id="310955"/>
    <lineage>
        <taxon>Eukaryota</taxon>
        <taxon>Metazoa</taxon>
        <taxon>Ecdysozoa</taxon>
        <taxon>Nematoda</taxon>
        <taxon>Chromadorea</taxon>
        <taxon>Rhabditida</taxon>
        <taxon>Tylenchina</taxon>
        <taxon>Panagrolaimomorpha</taxon>
        <taxon>Panagrolaimoidea</taxon>
        <taxon>Panagrolaimidae</taxon>
        <taxon>Panagrolaimus</taxon>
    </lineage>
</organism>